<dbReference type="Proteomes" id="UP000019384">
    <property type="component" value="Unassembled WGS sequence"/>
</dbReference>
<name>W6MIU8_9ASCO</name>
<dbReference type="EMBL" id="HG793126">
    <property type="protein sequence ID" value="CDK26091.1"/>
    <property type="molecule type" value="Genomic_DNA"/>
</dbReference>
<protein>
    <submittedName>
        <fullName evidence="1">Uncharacterized protein</fullName>
    </submittedName>
</protein>
<dbReference type="HOGENOM" id="CLU_2085186_0_0_1"/>
<sequence length="117" mass="13855">MPGTKDRVWYQTRSSPRDYLSLRLMSNIQTGLGLNRVKAIFLARYLYHPDYLQHGWRKIAHVVLCTPQSVSIRAYFEVAKFISCMAYIPSYMPMHMVSHWTKLEFCRQRIVGGHLRY</sequence>
<dbReference type="RefSeq" id="XP_022458099.1">
    <property type="nucleotide sequence ID" value="XM_022604304.1"/>
</dbReference>
<dbReference type="AlphaFoldDB" id="W6MIU8"/>
<gene>
    <name evidence="1" type="ORF">KUCA_T00002062001</name>
</gene>
<organism evidence="1 2">
    <name type="scientific">Kuraishia capsulata CBS 1993</name>
    <dbReference type="NCBI Taxonomy" id="1382522"/>
    <lineage>
        <taxon>Eukaryota</taxon>
        <taxon>Fungi</taxon>
        <taxon>Dikarya</taxon>
        <taxon>Ascomycota</taxon>
        <taxon>Saccharomycotina</taxon>
        <taxon>Pichiomycetes</taxon>
        <taxon>Pichiales</taxon>
        <taxon>Pichiaceae</taxon>
        <taxon>Kuraishia</taxon>
    </lineage>
</organism>
<accession>W6MIU8</accession>
<proteinExistence type="predicted"/>
<reference evidence="1" key="2">
    <citation type="submission" date="2014-02" db="EMBL/GenBank/DDBJ databases">
        <title>Complete DNA sequence of /Kuraishia capsulata/ illustrates novel genomic features among budding yeasts (/Saccharomycotina/).</title>
        <authorList>
            <person name="Morales L."/>
            <person name="Noel B."/>
            <person name="Porcel B."/>
            <person name="Marcet-Houben M."/>
            <person name="Hullo M-F."/>
            <person name="Sacerdot C."/>
            <person name="Tekaia F."/>
            <person name="Leh-Louis V."/>
            <person name="Despons L."/>
            <person name="Khanna V."/>
            <person name="Aury J-M."/>
            <person name="Barbe V."/>
            <person name="Couloux A."/>
            <person name="Labadie K."/>
            <person name="Pelletier E."/>
            <person name="Souciet J-L."/>
            <person name="Boekhout T."/>
            <person name="Gabaldon T."/>
            <person name="Wincker P."/>
            <person name="Dujon B."/>
        </authorList>
    </citation>
    <scope>NUCLEOTIDE SEQUENCE</scope>
    <source>
        <strain evidence="1">CBS 1993</strain>
    </source>
</reference>
<evidence type="ECO:0000313" key="2">
    <source>
        <dbReference type="Proteomes" id="UP000019384"/>
    </source>
</evidence>
<reference evidence="1" key="1">
    <citation type="submission" date="2013-12" db="EMBL/GenBank/DDBJ databases">
        <authorList>
            <person name="Genoscope - CEA"/>
        </authorList>
    </citation>
    <scope>NUCLEOTIDE SEQUENCE</scope>
    <source>
        <strain evidence="1">CBS 1993</strain>
    </source>
</reference>
<dbReference type="GeneID" id="34519487"/>
<evidence type="ECO:0000313" key="1">
    <source>
        <dbReference type="EMBL" id="CDK26091.1"/>
    </source>
</evidence>
<keyword evidence="2" id="KW-1185">Reference proteome</keyword>